<dbReference type="Gene3D" id="3.40.50.980">
    <property type="match status" value="4"/>
</dbReference>
<keyword evidence="7" id="KW-1185">Reference proteome</keyword>
<dbReference type="Gene3D" id="1.10.1200.10">
    <property type="entry name" value="ACP-like"/>
    <property type="match status" value="2"/>
</dbReference>
<dbReference type="GO" id="GO:0005737">
    <property type="term" value="C:cytoplasm"/>
    <property type="evidence" value="ECO:0007669"/>
    <property type="project" value="TreeGrafter"/>
</dbReference>
<dbReference type="InterPro" id="IPR010071">
    <property type="entry name" value="AA_adenyl_dom"/>
</dbReference>
<dbReference type="InterPro" id="IPR045851">
    <property type="entry name" value="AMP-bd_C_sf"/>
</dbReference>
<proteinExistence type="inferred from homology"/>
<gene>
    <name evidence="6" type="ORF">SAMN03080617_02494</name>
</gene>
<dbReference type="FunFam" id="3.30.300.30:FF:000010">
    <property type="entry name" value="Enterobactin synthetase component F"/>
    <property type="match status" value="2"/>
</dbReference>
<dbReference type="SUPFAM" id="SSF56801">
    <property type="entry name" value="Acetyl-CoA synthetase-like"/>
    <property type="match status" value="2"/>
</dbReference>
<evidence type="ECO:0000313" key="6">
    <source>
        <dbReference type="EMBL" id="SDA81081.1"/>
    </source>
</evidence>
<dbReference type="GO" id="GO:0044550">
    <property type="term" value="P:secondary metabolite biosynthetic process"/>
    <property type="evidence" value="ECO:0007669"/>
    <property type="project" value="UniProtKB-ARBA"/>
</dbReference>
<dbReference type="FunFam" id="2.30.38.10:FF:000001">
    <property type="entry name" value="Non-ribosomal peptide synthetase PvdI"/>
    <property type="match status" value="2"/>
</dbReference>
<dbReference type="InterPro" id="IPR029058">
    <property type="entry name" value="AB_hydrolase_fold"/>
</dbReference>
<dbReference type="PANTHER" id="PTHR45527">
    <property type="entry name" value="NONRIBOSOMAL PEPTIDE SYNTHETASE"/>
    <property type="match status" value="1"/>
</dbReference>
<keyword evidence="3" id="KW-0596">Phosphopantetheine</keyword>
<evidence type="ECO:0000256" key="4">
    <source>
        <dbReference type="ARBA" id="ARBA00022553"/>
    </source>
</evidence>
<dbReference type="FunFam" id="1.10.1200.10:FF:000005">
    <property type="entry name" value="Nonribosomal peptide synthetase 1"/>
    <property type="match status" value="1"/>
</dbReference>
<dbReference type="FunFam" id="3.40.50.12780:FF:000012">
    <property type="entry name" value="Non-ribosomal peptide synthetase"/>
    <property type="match status" value="2"/>
</dbReference>
<dbReference type="Gene3D" id="3.40.50.1820">
    <property type="entry name" value="alpha/beta hydrolase"/>
    <property type="match status" value="1"/>
</dbReference>
<dbReference type="SUPFAM" id="SSF47336">
    <property type="entry name" value="ACP-like"/>
    <property type="match status" value="2"/>
</dbReference>
<dbReference type="InterPro" id="IPR023213">
    <property type="entry name" value="CAT-like_dom_sf"/>
</dbReference>
<dbReference type="PANTHER" id="PTHR45527:SF1">
    <property type="entry name" value="FATTY ACID SYNTHASE"/>
    <property type="match status" value="1"/>
</dbReference>
<dbReference type="Gene3D" id="2.30.38.10">
    <property type="entry name" value="Luciferase, Domain 3"/>
    <property type="match status" value="2"/>
</dbReference>
<accession>A0A1G5YEC1</accession>
<dbReference type="InterPro" id="IPR020845">
    <property type="entry name" value="AMP-binding_CS"/>
</dbReference>
<dbReference type="EMBL" id="FMXE01000016">
    <property type="protein sequence ID" value="SDA81081.1"/>
    <property type="molecule type" value="Genomic_DNA"/>
</dbReference>
<dbReference type="Pfam" id="PF00975">
    <property type="entry name" value="Thioesterase"/>
    <property type="match status" value="1"/>
</dbReference>
<dbReference type="InterPro" id="IPR006162">
    <property type="entry name" value="Ppantetheine_attach_site"/>
</dbReference>
<evidence type="ECO:0000313" key="7">
    <source>
        <dbReference type="Proteomes" id="UP000198756"/>
    </source>
</evidence>
<reference evidence="7" key="1">
    <citation type="submission" date="2016-10" db="EMBL/GenBank/DDBJ databases">
        <authorList>
            <person name="Varghese N."/>
            <person name="Submissions S."/>
        </authorList>
    </citation>
    <scope>NUCLEOTIDE SEQUENCE [LARGE SCALE GENOMIC DNA]</scope>
    <source>
        <strain evidence="7">DSM 22703</strain>
    </source>
</reference>
<dbReference type="Proteomes" id="UP000198756">
    <property type="component" value="Unassembled WGS sequence"/>
</dbReference>
<feature type="domain" description="Carrier" evidence="5">
    <location>
        <begin position="894"/>
        <end position="971"/>
    </location>
</feature>
<feature type="domain" description="Carrier" evidence="5">
    <location>
        <begin position="1931"/>
        <end position="2008"/>
    </location>
</feature>
<evidence type="ECO:0000259" key="5">
    <source>
        <dbReference type="PROSITE" id="PS50075"/>
    </source>
</evidence>
<comment type="cofactor">
    <cofactor evidence="1">
        <name>pantetheine 4'-phosphate</name>
        <dbReference type="ChEBI" id="CHEBI:47942"/>
    </cofactor>
</comment>
<dbReference type="InterPro" id="IPR036736">
    <property type="entry name" value="ACP-like_sf"/>
</dbReference>
<sequence length="2318" mass="257434">RTSFLMEDGDLRQRVESEIKVTVPVRELKESALQEKLGDWGKVPFDLGEAPLIRMELWQTESRQILAIDTHHVIMDGMSLWPFSQALSQAYQGVGPNISSDKNALSYIDYVCWQQSEAQQVLRAKQAAFWNSMFADGIPALELPTDFREPAERSFQGGTHSFFLDGPLFEQVQQFCKQTGITPFMLLYSAFTLLISKFSQKEDLVIATTSSGRNLPETEDMVGMFVNTLAIRNTVDSGLPFIRFLERTKQMLLESFENDAFPYDELISGLRARQFGDNAAQVMFTMLKEGEELLAFGQNKLEILRFSEETPAKFDLTFSGSENSTSIGFDIVYSAELFSRESISMLAERFVNLLRHALSAPEKAVSKLPILLDQEAEKIQSWNSNTVDVPKSALVHQLFEQKAIEFPGHTALIFEEEELTYEELNKKANRLAHCLRERGVRAESKVGICLERSSELIISILAVWKSGGAYVPLDPSYPTDRLAFMIGDSGMELILTQESLLPLMEKVCLNTAVVPVAKEELEQVLAGYEDSNPLLESQADNLAYIIYTSGTTGRPKGAMIEHRNAVNLAYAQHQTLTVKPTDRILQFASISFDASAFEILLALTAGAALVMASKENLMPGTPLKDVLNQNRVTVAVLTPVALYHLDTDHIPSLRKVLSAGEVLPLTTARKWSQTKILFNAYGPTEITVCATMKPINKEDKQITIGKPIPNYKTYILDSHGNQLPVGIPGELCIGGAGVGRGYLNRPELTAEKFVVDPFNPGGKMYRSGDLVRWLSNGEIEYLGRIDQQVKIRGFRIELGEIESALLSASDIREAAVTVRQDHLGEKYLCGYYAADGEKTVEELRGFLGQTLPEFMIPARFVALERLPIGPTGKIDRKALPDPGDSVSTGSEFVAPATEPEKSIARLWAQLLGLNPDSIGTRDNFFALGGDSLRAAQLSGRISQETETAVSVKDIFSNPTIAGLSELIAKRERTALSVIAKAPVQESYPLASAQKRVYLHSLQQGEGSVLYNMPAVYEVGGRLDLVRLNKAFQQVVDHFAAFRTSFLMEDGDLRQRVESEIKVTVPVRELKESALQEKLGDWGKEPFNLNKAPLIRLELWQTESRQFLAINTHHIIMDGMSYGPFFDALSKAYAGEVLTAKSVQYIDYAVWQTSAEQQAIIAQQGTYWQRIYAQDVPVLELPYDFPMPANRTYAGGMFLFELEPKTVEGIKYLAAQTGTTPFMVLYSVFALLVGKYAGQTAVVVGTTSSGRNIPQLEDMLGMLVNTLAIRTELQGNLTFNAYLEANKKVLLESFENDSYPYEDLVTDLRQNGNSKIPVRTMFTMMPKGAEEISVDSNVLSAVDVDGVALSKFDLTFNGVEGAESIDFLITYPSELFHSDTISLMAARFEQLLQQAVQKPDSLLQELSIRVEKEKELVSGWNDTYRDFPTSQTLSELFESTVRLYPENTALVYKDLEINYEELERKANQLACVLIDQGIKTGDLVGLLLTKSPDLVVSILAIWKAGGAYVPLDPSYPTDRLHYMLEDAGVSLLLTHEVAQTAAIKASEGLPILMFVYEDLESDLYKPSTDKLPCAASPIDLAYVIYTSGSTGKPKGVMIEHRTAVNLAFAFKESMGTIAEPRILQFASISFDASVTDLLMAFANGGTLVIADRENLMPGPALTETLNRYQISHIKLTPTALGYLSPDDLPYLYTVYAGGEALTLELARRWASKKRLINAYGPTEATVNTTLRHIEGDEKRVTLGRPLANYQIQILDQSGNVLPVGMPGELCIGGDGLARGYLNRPELTAEKFISDPIRTGGRLYRSGDLARWLSNGEIEFLGRIDHQVKIRGFRIECGEIESALLGINGVSAAAVVARTDAKDEKYLCAYFVANEEKTINELRGLLSRTLPEFMVPARFVQLDKLPLTGSGKTDRKALPAPGEDFKTGKVFIAPNTQQEKIMIEVWAATLGIRPDVISMEDDFFALGGNSLKAVVLIAKIHQRLEVQIPVQMIFQNSTPKSLIDHFEKVESNDDQFDAHLIPLQPTGSKTPLFIVPGIEGKCYYLIELAKSLGEDQPVYGFQSVGLLPGEQPFETVEEIAAYNIGLMKKVQTQGPYLLAGHSMGGWMAMEMANQLLRQGEKVAFLGLLDSYSPKVLADLGGFQIHSKERDINDLLMLVERLAEFFATNLDYHELKEKLDQLDHQGRLSLVLQWTVSNGLVPNAFSQEELWQWARLIGTNSRISFKPTKTGQITHLFKAEINGRENLNIADCLGWSATLPNLKIQETPGNHISMLHHPHLNSLANAIKECIQKAEVKHEQIIKKDSMDEQKRVLEIQNSKF</sequence>
<dbReference type="InterPro" id="IPR025110">
    <property type="entry name" value="AMP-bd_C"/>
</dbReference>
<evidence type="ECO:0000256" key="3">
    <source>
        <dbReference type="ARBA" id="ARBA00022450"/>
    </source>
</evidence>
<dbReference type="PROSITE" id="PS00455">
    <property type="entry name" value="AMP_BINDING"/>
    <property type="match status" value="2"/>
</dbReference>
<dbReference type="SMART" id="SM00824">
    <property type="entry name" value="PKS_TE"/>
    <property type="match status" value="1"/>
</dbReference>
<dbReference type="NCBIfam" id="NF003417">
    <property type="entry name" value="PRK04813.1"/>
    <property type="match status" value="2"/>
</dbReference>
<dbReference type="Gene3D" id="3.30.559.10">
    <property type="entry name" value="Chloramphenicol acetyltransferase-like domain"/>
    <property type="match status" value="2"/>
</dbReference>
<dbReference type="CDD" id="cd05930">
    <property type="entry name" value="A_NRPS"/>
    <property type="match status" value="1"/>
</dbReference>
<protein>
    <submittedName>
        <fullName evidence="6">Amino acid adenylation domain-containing protein</fullName>
    </submittedName>
</protein>
<dbReference type="InterPro" id="IPR000873">
    <property type="entry name" value="AMP-dep_synth/lig_dom"/>
</dbReference>
<dbReference type="GO" id="GO:0031177">
    <property type="term" value="F:phosphopantetheine binding"/>
    <property type="evidence" value="ECO:0007669"/>
    <property type="project" value="InterPro"/>
</dbReference>
<dbReference type="PROSITE" id="PS50075">
    <property type="entry name" value="CARRIER"/>
    <property type="match status" value="2"/>
</dbReference>
<dbReference type="Gene3D" id="3.30.300.30">
    <property type="match status" value="2"/>
</dbReference>
<dbReference type="InterPro" id="IPR009081">
    <property type="entry name" value="PP-bd_ACP"/>
</dbReference>
<dbReference type="GO" id="GO:0043041">
    <property type="term" value="P:amino acid activation for nonribosomal peptide biosynthetic process"/>
    <property type="evidence" value="ECO:0007669"/>
    <property type="project" value="TreeGrafter"/>
</dbReference>
<dbReference type="Pfam" id="PF00501">
    <property type="entry name" value="AMP-binding"/>
    <property type="match status" value="2"/>
</dbReference>
<dbReference type="PROSITE" id="PS00012">
    <property type="entry name" value="PHOSPHOPANTETHEINE"/>
    <property type="match status" value="1"/>
</dbReference>
<comment type="similarity">
    <text evidence="2">Belongs to the ATP-dependent AMP-binding enzyme family.</text>
</comment>
<dbReference type="SUPFAM" id="SSF52777">
    <property type="entry name" value="CoA-dependent acyltransferases"/>
    <property type="match status" value="4"/>
</dbReference>
<evidence type="ECO:0000256" key="2">
    <source>
        <dbReference type="ARBA" id="ARBA00006432"/>
    </source>
</evidence>
<dbReference type="InterPro" id="IPR020802">
    <property type="entry name" value="TesA-like"/>
</dbReference>
<dbReference type="InterPro" id="IPR020806">
    <property type="entry name" value="PKS_PP-bd"/>
</dbReference>
<dbReference type="InterPro" id="IPR001031">
    <property type="entry name" value="Thioesterase"/>
</dbReference>
<dbReference type="GO" id="GO:0003824">
    <property type="term" value="F:catalytic activity"/>
    <property type="evidence" value="ECO:0007669"/>
    <property type="project" value="InterPro"/>
</dbReference>
<name>A0A1G5YEC1_9BACT</name>
<keyword evidence="4" id="KW-0597">Phosphoprotein</keyword>
<dbReference type="Pfam" id="PF00668">
    <property type="entry name" value="Condensation"/>
    <property type="match status" value="2"/>
</dbReference>
<dbReference type="FunFam" id="3.40.50.980:FF:000001">
    <property type="entry name" value="Non-ribosomal peptide synthetase"/>
    <property type="match status" value="2"/>
</dbReference>
<dbReference type="STRING" id="279824.SAMN03080617_02494"/>
<organism evidence="6 7">
    <name type="scientific">Algoriphagus alkaliphilus</name>
    <dbReference type="NCBI Taxonomy" id="279824"/>
    <lineage>
        <taxon>Bacteria</taxon>
        <taxon>Pseudomonadati</taxon>
        <taxon>Bacteroidota</taxon>
        <taxon>Cytophagia</taxon>
        <taxon>Cytophagales</taxon>
        <taxon>Cyclobacteriaceae</taxon>
        <taxon>Algoriphagus</taxon>
    </lineage>
</organism>
<dbReference type="CDD" id="cd19531">
    <property type="entry name" value="LCL_NRPS-like"/>
    <property type="match status" value="2"/>
</dbReference>
<dbReference type="SMART" id="SM00823">
    <property type="entry name" value="PKS_PP"/>
    <property type="match status" value="2"/>
</dbReference>
<feature type="non-terminal residue" evidence="6">
    <location>
        <position position="1"/>
    </location>
</feature>
<dbReference type="SUPFAM" id="SSF53474">
    <property type="entry name" value="alpha/beta-Hydrolases"/>
    <property type="match status" value="1"/>
</dbReference>
<evidence type="ECO:0000256" key="1">
    <source>
        <dbReference type="ARBA" id="ARBA00001957"/>
    </source>
</evidence>
<dbReference type="NCBIfam" id="TIGR01733">
    <property type="entry name" value="AA-adenyl-dom"/>
    <property type="match status" value="2"/>
</dbReference>
<dbReference type="InterPro" id="IPR001242">
    <property type="entry name" value="Condensation_dom"/>
</dbReference>
<dbReference type="Pfam" id="PF00550">
    <property type="entry name" value="PP-binding"/>
    <property type="match status" value="2"/>
</dbReference>
<dbReference type="Gene3D" id="3.30.559.30">
    <property type="entry name" value="Nonribosomal peptide synthetase, condensation domain"/>
    <property type="match status" value="2"/>
</dbReference>
<dbReference type="Pfam" id="PF13193">
    <property type="entry name" value="AMP-binding_C"/>
    <property type="match status" value="2"/>
</dbReference>